<accession>A0A6C0KKT4</accession>
<protein>
    <recommendedName>
        <fullName evidence="1">RNB domain-containing protein</fullName>
    </recommendedName>
</protein>
<dbReference type="InterPro" id="IPR050180">
    <property type="entry name" value="RNR_Ribonuclease"/>
</dbReference>
<dbReference type="AlphaFoldDB" id="A0A6C0KKT4"/>
<dbReference type="SUPFAM" id="SSF50249">
    <property type="entry name" value="Nucleic acid-binding proteins"/>
    <property type="match status" value="1"/>
</dbReference>
<organism evidence="2">
    <name type="scientific">viral metagenome</name>
    <dbReference type="NCBI Taxonomy" id="1070528"/>
    <lineage>
        <taxon>unclassified sequences</taxon>
        <taxon>metagenomes</taxon>
        <taxon>organismal metagenomes</taxon>
    </lineage>
</organism>
<dbReference type="Pfam" id="PF00773">
    <property type="entry name" value="RNB"/>
    <property type="match status" value="2"/>
</dbReference>
<dbReference type="EMBL" id="MN740936">
    <property type="protein sequence ID" value="QHU18632.1"/>
    <property type="molecule type" value="Genomic_DNA"/>
</dbReference>
<dbReference type="PANTHER" id="PTHR23355:SF9">
    <property type="entry name" value="DIS3-LIKE EXONUCLEASE 2"/>
    <property type="match status" value="1"/>
</dbReference>
<reference evidence="2" key="1">
    <citation type="journal article" date="2020" name="Nature">
        <title>Giant virus diversity and host interactions through global metagenomics.</title>
        <authorList>
            <person name="Schulz F."/>
            <person name="Roux S."/>
            <person name="Paez-Espino D."/>
            <person name="Jungbluth S."/>
            <person name="Walsh D.A."/>
            <person name="Denef V.J."/>
            <person name="McMahon K.D."/>
            <person name="Konstantinidis K.T."/>
            <person name="Eloe-Fadrosh E.A."/>
            <person name="Kyrpides N.C."/>
            <person name="Woyke T."/>
        </authorList>
    </citation>
    <scope>NUCLEOTIDE SEQUENCE</scope>
    <source>
        <strain evidence="2">GVMAG-S-3300013006-158</strain>
    </source>
</reference>
<evidence type="ECO:0000313" key="2">
    <source>
        <dbReference type="EMBL" id="QHU18632.1"/>
    </source>
</evidence>
<dbReference type="GO" id="GO:0006402">
    <property type="term" value="P:mRNA catabolic process"/>
    <property type="evidence" value="ECO:0007669"/>
    <property type="project" value="TreeGrafter"/>
</dbReference>
<sequence>MNNAQSYMKEVLQVEQVEERPSGIHGILHTSDYAEFTIVDDMGKEIHRFTGAKLANKCLPGDHVSWNDGCVLELRSEHCLLVGTIAITSKIRYGITSRGVPIYLFVPYNKSYPNFIVGCSTKDLSRNIIGVLTFDDWKKNSTFPRGNLQEIVGPSGDRDAEYQALIWQVCPLKWSKGTYQIKQEPTNRVGITGFTYNIDPKGCKDIDDVFTFKKMGENYWKIYISISDVASYIVNNSAEDIIASLIGQTIYDNEGRVLRPMLPVEYSEGVCSLQPDRVSSGISLCFEWNGVEIKNKRWLETSFINRQSFSYEEFQEWDSEYKEVLAKIVSHLAQRDVTDSHEWVEQMMILYNKEAGKWLKESKMGILRRHSAPDWERLEKYKQHIPELMNMAFSSAEYCLAEEENTQHYGLDSDHYAHASSPIRRYADLVNQRVLKILIRQSKEGFIVPQAMLDMNQREKSIKRFARDLQFLQAIQHPMECKGIILDRTAINDTEYKIRLYIPDWKKTLSTTYKKQSEHTVLSRDEKEEIDVSEFREVIVHYAFHMNVANWKERIIINIR</sequence>
<dbReference type="SMART" id="SM00955">
    <property type="entry name" value="RNB"/>
    <property type="match status" value="1"/>
</dbReference>
<dbReference type="PANTHER" id="PTHR23355">
    <property type="entry name" value="RIBONUCLEASE"/>
    <property type="match status" value="1"/>
</dbReference>
<dbReference type="InterPro" id="IPR041505">
    <property type="entry name" value="Dis3_CSD2"/>
</dbReference>
<dbReference type="InterPro" id="IPR012340">
    <property type="entry name" value="NA-bd_OB-fold"/>
</dbReference>
<dbReference type="InterPro" id="IPR001900">
    <property type="entry name" value="RNase_II/R"/>
</dbReference>
<dbReference type="GO" id="GO:0000175">
    <property type="term" value="F:3'-5'-RNA exonuclease activity"/>
    <property type="evidence" value="ECO:0007669"/>
    <property type="project" value="TreeGrafter"/>
</dbReference>
<proteinExistence type="predicted"/>
<feature type="domain" description="RNB" evidence="1">
    <location>
        <begin position="188"/>
        <end position="441"/>
    </location>
</feature>
<dbReference type="Pfam" id="PF17849">
    <property type="entry name" value="OB_Dis3"/>
    <property type="match status" value="1"/>
</dbReference>
<evidence type="ECO:0000259" key="1">
    <source>
        <dbReference type="SMART" id="SM00955"/>
    </source>
</evidence>
<name>A0A6C0KKT4_9ZZZZ</name>
<dbReference type="GO" id="GO:0003723">
    <property type="term" value="F:RNA binding"/>
    <property type="evidence" value="ECO:0007669"/>
    <property type="project" value="InterPro"/>
</dbReference>